<accession>A0A7K3WVU9</accession>
<dbReference type="GO" id="GO:0005737">
    <property type="term" value="C:cytoplasm"/>
    <property type="evidence" value="ECO:0007669"/>
    <property type="project" value="UniProtKB-SubCell"/>
</dbReference>
<keyword evidence="3 7" id="KW-0378">Hydrolase</keyword>
<feature type="binding site" evidence="7">
    <location>
        <position position="81"/>
    </location>
    <ligand>
        <name>Fe(3+)</name>
        <dbReference type="ChEBI" id="CHEBI:29034"/>
    </ligand>
</feature>
<keyword evidence="2 7" id="KW-0479">Metal-binding</keyword>
<comment type="caution">
    <text evidence="9">The sequence shown here is derived from an EMBL/GenBank/DDBJ whole genome shotgun (WGS) entry which is preliminary data.</text>
</comment>
<dbReference type="GO" id="GO:0019557">
    <property type="term" value="P:L-histidine catabolic process to glutamate and formate"/>
    <property type="evidence" value="ECO:0007669"/>
    <property type="project" value="UniProtKB-UniPathway"/>
</dbReference>
<evidence type="ECO:0000256" key="3">
    <source>
        <dbReference type="ARBA" id="ARBA00022801"/>
    </source>
</evidence>
<feature type="binding site" evidence="7">
    <location>
        <position position="325"/>
    </location>
    <ligand>
        <name>Zn(2+)</name>
        <dbReference type="ChEBI" id="CHEBI:29105"/>
    </ligand>
</feature>
<gene>
    <name evidence="7" type="primary">hutI</name>
    <name evidence="9" type="ORF">G3O08_14560</name>
</gene>
<evidence type="ECO:0000256" key="6">
    <source>
        <dbReference type="ARBA" id="ARBA00023004"/>
    </source>
</evidence>
<dbReference type="RefSeq" id="WP_163286118.1">
    <property type="nucleotide sequence ID" value="NZ_JAAGVY010000031.1"/>
</dbReference>
<dbReference type="InterPro" id="IPR006680">
    <property type="entry name" value="Amidohydro-rel"/>
</dbReference>
<dbReference type="InterPro" id="IPR005920">
    <property type="entry name" value="HutI"/>
</dbReference>
<feature type="binding site" evidence="7">
    <location>
        <position position="251"/>
    </location>
    <ligand>
        <name>Fe(3+)</name>
        <dbReference type="ChEBI" id="CHEBI:29034"/>
    </ligand>
</feature>
<dbReference type="EMBL" id="JAAGVY010000031">
    <property type="protein sequence ID" value="NEN24725.1"/>
    <property type="molecule type" value="Genomic_DNA"/>
</dbReference>
<feature type="binding site" evidence="7">
    <location>
        <position position="153"/>
    </location>
    <ligand>
        <name>N-formimidoyl-L-glutamate</name>
        <dbReference type="ChEBI" id="CHEBI:58928"/>
    </ligand>
</feature>
<proteinExistence type="inferred from homology"/>
<feature type="binding site" evidence="7">
    <location>
        <position position="325"/>
    </location>
    <ligand>
        <name>Fe(3+)</name>
        <dbReference type="ChEBI" id="CHEBI:29034"/>
    </ligand>
</feature>
<dbReference type="UniPathway" id="UPA00379">
    <property type="reaction ID" value="UER00551"/>
</dbReference>
<dbReference type="AlphaFoldDB" id="A0A7K3WVU9"/>
<dbReference type="GO" id="GO:0005506">
    <property type="term" value="F:iron ion binding"/>
    <property type="evidence" value="ECO:0007669"/>
    <property type="project" value="UniProtKB-UniRule"/>
</dbReference>
<evidence type="ECO:0000259" key="8">
    <source>
        <dbReference type="Pfam" id="PF01979"/>
    </source>
</evidence>
<evidence type="ECO:0000256" key="1">
    <source>
        <dbReference type="ARBA" id="ARBA00012864"/>
    </source>
</evidence>
<dbReference type="PANTHER" id="PTHR42752">
    <property type="entry name" value="IMIDAZOLONEPROPIONASE"/>
    <property type="match status" value="1"/>
</dbReference>
<reference evidence="9 10" key="1">
    <citation type="submission" date="2020-02" db="EMBL/GenBank/DDBJ databases">
        <title>Out from the shadows clarifying the taxonomy of the family Cryomorphaceae and related taxa by utilizing the GTDB taxonomic framework.</title>
        <authorList>
            <person name="Bowman J.P."/>
        </authorList>
    </citation>
    <scope>NUCLEOTIDE SEQUENCE [LARGE SCALE GENOMIC DNA]</scope>
    <source>
        <strain evidence="9 10">QSSC 1-22</strain>
    </source>
</reference>
<comment type="function">
    <text evidence="7">Catalyzes the hydrolytic cleavage of the carbon-nitrogen bond in imidazolone-5-propanoate to yield N-formimidoyl-L-glutamate. It is the third step in the universal histidine degradation pathway.</text>
</comment>
<dbReference type="GO" id="GO:0019556">
    <property type="term" value="P:L-histidine catabolic process to glutamate and formamide"/>
    <property type="evidence" value="ECO:0007669"/>
    <property type="project" value="UniProtKB-UniRule"/>
</dbReference>
<dbReference type="Proteomes" id="UP000486602">
    <property type="component" value="Unassembled WGS sequence"/>
</dbReference>
<dbReference type="InterPro" id="IPR011059">
    <property type="entry name" value="Metal-dep_hydrolase_composite"/>
</dbReference>
<feature type="binding site" evidence="7">
    <location>
        <position position="251"/>
    </location>
    <ligand>
        <name>Zn(2+)</name>
        <dbReference type="ChEBI" id="CHEBI:29105"/>
    </ligand>
</feature>
<feature type="binding site" evidence="7">
    <location>
        <position position="329"/>
    </location>
    <ligand>
        <name>N-formimidoyl-L-glutamate</name>
        <dbReference type="ChEBI" id="CHEBI:58928"/>
    </ligand>
</feature>
<dbReference type="Gene3D" id="3.20.20.140">
    <property type="entry name" value="Metal-dependent hydrolases"/>
    <property type="match status" value="1"/>
</dbReference>
<dbReference type="EC" id="3.5.2.7" evidence="1 7"/>
<dbReference type="Pfam" id="PF01979">
    <property type="entry name" value="Amidohydro_1"/>
    <property type="match status" value="1"/>
</dbReference>
<keyword evidence="5 7" id="KW-0862">Zinc</keyword>
<dbReference type="HAMAP" id="MF_00372">
    <property type="entry name" value="HutI"/>
    <property type="match status" value="1"/>
</dbReference>
<feature type="domain" description="Amidohydrolase-related" evidence="8">
    <location>
        <begin position="72"/>
        <end position="415"/>
    </location>
</feature>
<feature type="binding site" evidence="7">
    <location>
        <position position="90"/>
    </location>
    <ligand>
        <name>4-imidazolone-5-propanoate</name>
        <dbReference type="ChEBI" id="CHEBI:77893"/>
    </ligand>
</feature>
<comment type="cofactor">
    <cofactor evidence="7">
        <name>Zn(2+)</name>
        <dbReference type="ChEBI" id="CHEBI:29105"/>
    </cofactor>
    <cofactor evidence="7">
        <name>Fe(3+)</name>
        <dbReference type="ChEBI" id="CHEBI:29034"/>
    </cofactor>
    <text evidence="7">Binds 1 zinc or iron ion per subunit.</text>
</comment>
<keyword evidence="7" id="KW-0963">Cytoplasm</keyword>
<evidence type="ECO:0000256" key="2">
    <source>
        <dbReference type="ARBA" id="ARBA00022723"/>
    </source>
</evidence>
<comment type="similarity">
    <text evidence="7">Belongs to the metallo-dependent hydrolases superfamily. HutI family.</text>
</comment>
<protein>
    <recommendedName>
        <fullName evidence="1 7">Imidazolonepropionase</fullName>
        <ecNumber evidence="1 7">3.5.2.7</ecNumber>
    </recommendedName>
    <alternativeName>
        <fullName evidence="7">Imidazolone-5-propionate hydrolase</fullName>
    </alternativeName>
</protein>
<comment type="catalytic activity">
    <reaction evidence="7">
        <text>4-imidazolone-5-propanoate + H2O = N-formimidoyl-L-glutamate</text>
        <dbReference type="Rhea" id="RHEA:23660"/>
        <dbReference type="ChEBI" id="CHEBI:15377"/>
        <dbReference type="ChEBI" id="CHEBI:58928"/>
        <dbReference type="ChEBI" id="CHEBI:77893"/>
        <dbReference type="EC" id="3.5.2.7"/>
    </reaction>
</comment>
<feature type="binding site" evidence="7">
    <location>
        <position position="83"/>
    </location>
    <ligand>
        <name>Fe(3+)</name>
        <dbReference type="ChEBI" id="CHEBI:29034"/>
    </ligand>
</feature>
<evidence type="ECO:0000256" key="4">
    <source>
        <dbReference type="ARBA" id="ARBA00022808"/>
    </source>
</evidence>
<keyword evidence="4 7" id="KW-0369">Histidine metabolism</keyword>
<feature type="binding site" evidence="7">
    <location>
        <position position="327"/>
    </location>
    <ligand>
        <name>N-formimidoyl-L-glutamate</name>
        <dbReference type="ChEBI" id="CHEBI:58928"/>
    </ligand>
</feature>
<feature type="binding site" evidence="7">
    <location>
        <position position="254"/>
    </location>
    <ligand>
        <name>4-imidazolone-5-propanoate</name>
        <dbReference type="ChEBI" id="CHEBI:77893"/>
    </ligand>
</feature>
<dbReference type="Gene3D" id="2.30.40.10">
    <property type="entry name" value="Urease, subunit C, domain 1"/>
    <property type="match status" value="1"/>
</dbReference>
<organism evidence="9 10">
    <name type="scientific">Cryomorpha ignava</name>
    <dbReference type="NCBI Taxonomy" id="101383"/>
    <lineage>
        <taxon>Bacteria</taxon>
        <taxon>Pseudomonadati</taxon>
        <taxon>Bacteroidota</taxon>
        <taxon>Flavobacteriia</taxon>
        <taxon>Flavobacteriales</taxon>
        <taxon>Cryomorphaceae</taxon>
        <taxon>Cryomorpha</taxon>
    </lineage>
</organism>
<dbReference type="SUPFAM" id="SSF51556">
    <property type="entry name" value="Metallo-dependent hydrolases"/>
    <property type="match status" value="1"/>
</dbReference>
<evidence type="ECO:0000313" key="9">
    <source>
        <dbReference type="EMBL" id="NEN24725.1"/>
    </source>
</evidence>
<keyword evidence="6 7" id="KW-0408">Iron</keyword>
<evidence type="ECO:0000256" key="7">
    <source>
        <dbReference type="HAMAP-Rule" id="MF_00372"/>
    </source>
</evidence>
<keyword evidence="10" id="KW-1185">Reference proteome</keyword>
<dbReference type="InterPro" id="IPR032466">
    <property type="entry name" value="Metal_Hydrolase"/>
</dbReference>
<feature type="binding site" evidence="7">
    <location>
        <position position="83"/>
    </location>
    <ligand>
        <name>Zn(2+)</name>
        <dbReference type="ChEBI" id="CHEBI:29105"/>
    </ligand>
</feature>
<dbReference type="GO" id="GO:0050480">
    <property type="term" value="F:imidazolonepropionase activity"/>
    <property type="evidence" value="ECO:0007669"/>
    <property type="project" value="UniProtKB-UniRule"/>
</dbReference>
<feature type="binding site" evidence="7">
    <location>
        <position position="153"/>
    </location>
    <ligand>
        <name>4-imidazolone-5-propanoate</name>
        <dbReference type="ChEBI" id="CHEBI:77893"/>
    </ligand>
</feature>
<dbReference type="SUPFAM" id="SSF51338">
    <property type="entry name" value="Composite domain of metallo-dependent hydrolases"/>
    <property type="match status" value="1"/>
</dbReference>
<evidence type="ECO:0000313" key="10">
    <source>
        <dbReference type="Proteomes" id="UP000486602"/>
    </source>
</evidence>
<dbReference type="PANTHER" id="PTHR42752:SF1">
    <property type="entry name" value="IMIDAZOLONEPROPIONASE-RELATED"/>
    <property type="match status" value="1"/>
</dbReference>
<feature type="binding site" evidence="7">
    <location>
        <position position="186"/>
    </location>
    <ligand>
        <name>4-imidazolone-5-propanoate</name>
        <dbReference type="ChEBI" id="CHEBI:77893"/>
    </ligand>
</feature>
<comment type="subcellular location">
    <subcellularLocation>
        <location evidence="7">Cytoplasm</location>
    </subcellularLocation>
</comment>
<dbReference type="GO" id="GO:0008270">
    <property type="term" value="F:zinc ion binding"/>
    <property type="evidence" value="ECO:0007669"/>
    <property type="project" value="UniProtKB-UniRule"/>
</dbReference>
<evidence type="ECO:0000256" key="5">
    <source>
        <dbReference type="ARBA" id="ARBA00022833"/>
    </source>
</evidence>
<feature type="binding site" evidence="7">
    <location>
        <position position="330"/>
    </location>
    <ligand>
        <name>4-imidazolone-5-propanoate</name>
        <dbReference type="ChEBI" id="CHEBI:77893"/>
    </ligand>
</feature>
<dbReference type="NCBIfam" id="TIGR01224">
    <property type="entry name" value="hutI"/>
    <property type="match status" value="1"/>
</dbReference>
<name>A0A7K3WVU9_9FLAO</name>
<sequence>MRILIKNIRGLAGVYDDAPSLLRGKEMDKLPMIENAFLAIEDGKIALFGSMDDWGGITDWRNLEVIDAEGRYVLPAWCDSHTHLVFAGSRELEFEDRIKGLTYEQIAKRGGGILNSAAKLASMSEAELFEKALPRLSEAIEMGTGAMEMKSGYGLSTKNELKMLRVIKDLQKETGIAIKSSFLGAHAIAADYAGKRRAYIDLILEEMIPAVAEEKLADYVDAFCEEGYFSVAETMEIVARGAEYGMKSKIHVNQFNALGAIPELVKAGAVSVDHLEVLEEADIQALNGANTIATALPLCSLFLSIPYTLSRKLIDNNAALAIATDYNPGSAPSSNMALAVSLACIKMNMTPAEAINAATLNGAAAMELADTHGSITNGKVANVLITEKCEHLSFLPYSFGKSAIAGVINHGKVIKAIEE</sequence>
<comment type="pathway">
    <text evidence="7">Amino-acid degradation; L-histidine degradation into L-glutamate; N-formimidoyl-L-glutamate from L-histidine: step 3/3.</text>
</comment>
<feature type="binding site" evidence="7">
    <location>
        <position position="81"/>
    </location>
    <ligand>
        <name>Zn(2+)</name>
        <dbReference type="ChEBI" id="CHEBI:29105"/>
    </ligand>
</feature>